<gene>
    <name evidence="1" type="ORF">OAN307_c29800</name>
</gene>
<evidence type="ECO:0000313" key="1">
    <source>
        <dbReference type="EMBL" id="AGI68530.1"/>
    </source>
</evidence>
<sequence>MAADQVIQSSSDALFDALEQAQNTLEMAVIKSDFNTAKCVNAEMDLHLKELFDLPTKQVSTNLYRLTQIADRHKQAQARLAQKMTDMQRRLRRNQTAISVYSKP</sequence>
<organism evidence="1 2">
    <name type="scientific">Octadecabacter antarcticus 307</name>
    <dbReference type="NCBI Taxonomy" id="391626"/>
    <lineage>
        <taxon>Bacteria</taxon>
        <taxon>Pseudomonadati</taxon>
        <taxon>Pseudomonadota</taxon>
        <taxon>Alphaproteobacteria</taxon>
        <taxon>Rhodobacterales</taxon>
        <taxon>Roseobacteraceae</taxon>
        <taxon>Octadecabacter</taxon>
    </lineage>
</organism>
<evidence type="ECO:0000313" key="2">
    <source>
        <dbReference type="Proteomes" id="UP000005307"/>
    </source>
</evidence>
<dbReference type="eggNOG" id="ENOG502ZPHC">
    <property type="taxonomic scope" value="Bacteria"/>
</dbReference>
<reference evidence="1 2" key="1">
    <citation type="journal article" date="2013" name="PLoS ONE">
        <title>Poles Apart: Arctic and Antarctic Octadecabacter strains Share High Genome Plasticity and a New Type of Xanthorhodopsin.</title>
        <authorList>
            <person name="Vollmers J."/>
            <person name="Voget S."/>
            <person name="Dietrich S."/>
            <person name="Gollnow K."/>
            <person name="Smits M."/>
            <person name="Meyer K."/>
            <person name="Brinkhoff T."/>
            <person name="Simon M."/>
            <person name="Daniel R."/>
        </authorList>
    </citation>
    <scope>NUCLEOTIDE SEQUENCE [LARGE SCALE GENOMIC DNA]</scope>
    <source>
        <strain evidence="1 2">307</strain>
    </source>
</reference>
<protein>
    <submittedName>
        <fullName evidence="1">Uncharacterized protein</fullName>
    </submittedName>
</protein>
<dbReference type="AlphaFoldDB" id="M9RFE6"/>
<name>M9RFE6_9RHOB</name>
<proteinExistence type="predicted"/>
<dbReference type="HOGENOM" id="CLU_2247262_0_0_5"/>
<keyword evidence="2" id="KW-1185">Reference proteome</keyword>
<dbReference type="Proteomes" id="UP000005307">
    <property type="component" value="Chromosome"/>
</dbReference>
<dbReference type="EMBL" id="CP003740">
    <property type="protein sequence ID" value="AGI68530.1"/>
    <property type="molecule type" value="Genomic_DNA"/>
</dbReference>
<dbReference type="KEGG" id="oat:OAN307_c29800"/>
<accession>M9RFE6</accession>
<dbReference type="STRING" id="391626.OAN307_c29800"/>
<dbReference type="RefSeq" id="WP_015500519.1">
    <property type="nucleotide sequence ID" value="NC_020911.1"/>
</dbReference>